<dbReference type="PROSITE" id="PS50915">
    <property type="entry name" value="CRYSTALLIN_BETA_GAMMA"/>
    <property type="match status" value="1"/>
</dbReference>
<dbReference type="SUPFAM" id="SSF49695">
    <property type="entry name" value="gamma-Crystallin-like"/>
    <property type="match status" value="1"/>
</dbReference>
<name>A0A562TDC9_CHIJA</name>
<dbReference type="OrthoDB" id="954626at2"/>
<dbReference type="Gene3D" id="2.60.120.380">
    <property type="match status" value="1"/>
</dbReference>
<keyword evidence="6" id="KW-1185">Reference proteome</keyword>
<dbReference type="RefSeq" id="WP_145710420.1">
    <property type="nucleotide sequence ID" value="NZ_BAAAFY010000001.1"/>
</dbReference>
<dbReference type="Pfam" id="PF18962">
    <property type="entry name" value="Por_Secre_tail"/>
    <property type="match status" value="1"/>
</dbReference>
<dbReference type="Gene3D" id="2.60.20.10">
    <property type="entry name" value="Crystallins"/>
    <property type="match status" value="1"/>
</dbReference>
<dbReference type="SUPFAM" id="SSF55486">
    <property type="entry name" value="Metalloproteases ('zincins'), catalytic domain"/>
    <property type="match status" value="1"/>
</dbReference>
<proteinExistence type="inferred from homology"/>
<dbReference type="InterPro" id="IPR001064">
    <property type="entry name" value="Beta/gamma_crystallin"/>
</dbReference>
<comment type="similarity">
    <text evidence="1">Belongs to the beta/gamma-crystallin family.</text>
</comment>
<evidence type="ECO:0000256" key="3">
    <source>
        <dbReference type="SAM" id="SignalP"/>
    </source>
</evidence>
<evidence type="ECO:0000313" key="6">
    <source>
        <dbReference type="Proteomes" id="UP000316778"/>
    </source>
</evidence>
<dbReference type="Proteomes" id="UP000316778">
    <property type="component" value="Unassembled WGS sequence"/>
</dbReference>
<evidence type="ECO:0000313" key="5">
    <source>
        <dbReference type="EMBL" id="TWI91264.1"/>
    </source>
</evidence>
<gene>
    <name evidence="5" type="ORF">LX66_0629</name>
</gene>
<comment type="caution">
    <text evidence="5">The sequence shown here is derived from an EMBL/GenBank/DDBJ whole genome shotgun (WGS) entry which is preliminary data.</text>
</comment>
<dbReference type="SUPFAM" id="SSF89260">
    <property type="entry name" value="Collagen-binding domain"/>
    <property type="match status" value="1"/>
</dbReference>
<organism evidence="5 6">
    <name type="scientific">Chitinophaga japonensis</name>
    <name type="common">Flexibacter japonensis</name>
    <dbReference type="NCBI Taxonomy" id="104662"/>
    <lineage>
        <taxon>Bacteria</taxon>
        <taxon>Pseudomonadati</taxon>
        <taxon>Bacteroidota</taxon>
        <taxon>Chitinophagia</taxon>
        <taxon>Chitinophagales</taxon>
        <taxon>Chitinophagaceae</taxon>
        <taxon>Chitinophaga</taxon>
    </lineage>
</organism>
<evidence type="ECO:0000259" key="4">
    <source>
        <dbReference type="PROSITE" id="PS50915"/>
    </source>
</evidence>
<dbReference type="SMART" id="SM00247">
    <property type="entry name" value="XTALbg"/>
    <property type="match status" value="1"/>
</dbReference>
<keyword evidence="2" id="KW-0677">Repeat</keyword>
<dbReference type="InterPro" id="IPR026444">
    <property type="entry name" value="Secre_tail"/>
</dbReference>
<evidence type="ECO:0000256" key="1">
    <source>
        <dbReference type="ARBA" id="ARBA00009646"/>
    </source>
</evidence>
<dbReference type="NCBIfam" id="TIGR04183">
    <property type="entry name" value="Por_Secre_tail"/>
    <property type="match status" value="1"/>
</dbReference>
<evidence type="ECO:0000256" key="2">
    <source>
        <dbReference type="ARBA" id="ARBA00022737"/>
    </source>
</evidence>
<protein>
    <submittedName>
        <fullName evidence="5">Putative secreted protein (Por secretion system target)</fullName>
    </submittedName>
</protein>
<dbReference type="PROSITE" id="PS51257">
    <property type="entry name" value="PROKAR_LIPOPROTEIN"/>
    <property type="match status" value="1"/>
</dbReference>
<dbReference type="Pfam" id="PF13582">
    <property type="entry name" value="Reprolysin_3"/>
    <property type="match status" value="1"/>
</dbReference>
<feature type="domain" description="Beta/gamma crystallin 'Greek key'" evidence="4">
    <location>
        <begin position="487"/>
        <end position="531"/>
    </location>
</feature>
<sequence length="689" mass="72932">MKTLLKYTAGLLLLLGACTQAFGQQQQPVPLGRAAGLIQEFTQANARQQQFVSGAQLRISSSTTLNAKVNYRHSGPAEAFMAGEIANTPGSSFFLRIRGQELEGNIVLRQSQRAYQYYSDSTGNAYVKEVSIHEVLCINYEEGPAATPAATASAAAIPADLQSYPGANGCVLLDYDGQYVSGTPWNNGNPIDAAPAQLTEAQMVEVWELVSEDFKPFHVNVTTSEAVFNSYPKNRRMRVIFTPTNTAAPGAGGVAYIGSFNWNDDTPCWVFNGGVKGAGDAATHEVGHTFGLGHDGRTSPSEGYYQGHGSWAPIMGVGYYRPVVQWSKGEYANANNTEDDLAKIASATYGVGYRADDYGNTISAAAALNVDVSGNVSTAGIIGRTADVDMFRFNTTGGATTLNFSPALRHPDLDILATLYNSSGGVVATSNPSGLNAGISANLSAGTYYVSVTGTGAGNPATDGYSNYASLGAYTISGSIGGSSGSGVVTVYKDCNYGGYAVSLSPGSYNMSDLNALGVPNDDISALRVQSGYEVILYQDINFGGNAYVFRSDFSCLANLSLNGQPLDLNDWATSLVVQPSTAIAPATLTKAVTDVPAGKLAAAQADDKEQEVKVVLSPNPVRDQLYIKVSQAPDQYYVRIYNMNGAEVRLAQRVSNGQPVSLSTLPTGMYLVKIYLGDEVITRKVIKH</sequence>
<dbReference type="AlphaFoldDB" id="A0A562TDC9"/>
<reference evidence="5 6" key="1">
    <citation type="journal article" date="2013" name="Stand. Genomic Sci.">
        <title>Genomic Encyclopedia of Type Strains, Phase I: The one thousand microbial genomes (KMG-I) project.</title>
        <authorList>
            <person name="Kyrpides N.C."/>
            <person name="Woyke T."/>
            <person name="Eisen J.A."/>
            <person name="Garrity G."/>
            <person name="Lilburn T.G."/>
            <person name="Beck B.J."/>
            <person name="Whitman W.B."/>
            <person name="Hugenholtz P."/>
            <person name="Klenk H.P."/>
        </authorList>
    </citation>
    <scope>NUCLEOTIDE SEQUENCE [LARGE SCALE GENOMIC DNA]</scope>
    <source>
        <strain evidence="5 6">DSM 13484</strain>
    </source>
</reference>
<dbReference type="InterPro" id="IPR011024">
    <property type="entry name" value="G_crystallin-like"/>
</dbReference>
<dbReference type="EMBL" id="VLLG01000002">
    <property type="protein sequence ID" value="TWI91264.1"/>
    <property type="molecule type" value="Genomic_DNA"/>
</dbReference>
<keyword evidence="3" id="KW-0732">Signal</keyword>
<feature type="chain" id="PRO_5021772710" evidence="3">
    <location>
        <begin position="24"/>
        <end position="689"/>
    </location>
</feature>
<accession>A0A562TDC9</accession>
<feature type="signal peptide" evidence="3">
    <location>
        <begin position="1"/>
        <end position="23"/>
    </location>
</feature>